<dbReference type="PROSITE" id="PS00154">
    <property type="entry name" value="ATPASE_E1_E2"/>
    <property type="match status" value="1"/>
</dbReference>
<feature type="compositionally biased region" description="Basic and acidic residues" evidence="11">
    <location>
        <begin position="1"/>
        <end position="19"/>
    </location>
</feature>
<organism evidence="13 14">
    <name type="scientific">Antiquaquibacter soli</name>
    <dbReference type="NCBI Taxonomy" id="3064523"/>
    <lineage>
        <taxon>Bacteria</taxon>
        <taxon>Bacillati</taxon>
        <taxon>Actinomycetota</taxon>
        <taxon>Actinomycetes</taxon>
        <taxon>Micrococcales</taxon>
        <taxon>Microbacteriaceae</taxon>
        <taxon>Antiquaquibacter</taxon>
    </lineage>
</organism>
<dbReference type="InterPro" id="IPR059000">
    <property type="entry name" value="ATPase_P-type_domA"/>
</dbReference>
<dbReference type="InterPro" id="IPR023298">
    <property type="entry name" value="ATPase_P-typ_TM_dom_sf"/>
</dbReference>
<dbReference type="InterPro" id="IPR018303">
    <property type="entry name" value="ATPase_P-typ_P_site"/>
</dbReference>
<evidence type="ECO:0000256" key="5">
    <source>
        <dbReference type="ARBA" id="ARBA00022741"/>
    </source>
</evidence>
<keyword evidence="9 10" id="KW-0472">Membrane</keyword>
<dbReference type="SFLD" id="SFLDF00027">
    <property type="entry name" value="p-type_atpase"/>
    <property type="match status" value="1"/>
</dbReference>
<dbReference type="InterPro" id="IPR036412">
    <property type="entry name" value="HAD-like_sf"/>
</dbReference>
<proteinExistence type="inferred from homology"/>
<comment type="subcellular location">
    <subcellularLocation>
        <location evidence="1">Cell membrane</location>
        <topology evidence="1">Multi-pass membrane protein</topology>
    </subcellularLocation>
</comment>
<name>A0ABT9BQV8_9MICO</name>
<dbReference type="InterPro" id="IPR027256">
    <property type="entry name" value="P-typ_ATPase_IB"/>
</dbReference>
<dbReference type="SUPFAM" id="SSF81653">
    <property type="entry name" value="Calcium ATPase, transduction domain A"/>
    <property type="match status" value="1"/>
</dbReference>
<dbReference type="Proteomes" id="UP001241072">
    <property type="component" value="Unassembled WGS sequence"/>
</dbReference>
<feature type="transmembrane region" description="Helical" evidence="10">
    <location>
        <begin position="118"/>
        <end position="137"/>
    </location>
</feature>
<protein>
    <submittedName>
        <fullName evidence="13">Heavy metal translocating P-type ATPase</fullName>
    </submittedName>
</protein>
<keyword evidence="5 10" id="KW-0547">Nucleotide-binding</keyword>
<dbReference type="InterPro" id="IPR008250">
    <property type="entry name" value="ATPase_P-typ_transduc_dom_A_sf"/>
</dbReference>
<feature type="transmembrane region" description="Helical" evidence="10">
    <location>
        <begin position="637"/>
        <end position="659"/>
    </location>
</feature>
<dbReference type="RefSeq" id="WP_305003764.1">
    <property type="nucleotide sequence ID" value="NZ_JAUQUB010000004.1"/>
</dbReference>
<dbReference type="InterPro" id="IPR023299">
    <property type="entry name" value="ATPase_P-typ_cyto_dom_N"/>
</dbReference>
<evidence type="ECO:0000256" key="6">
    <source>
        <dbReference type="ARBA" id="ARBA00022840"/>
    </source>
</evidence>
<dbReference type="InterPro" id="IPR044492">
    <property type="entry name" value="P_typ_ATPase_HD_dom"/>
</dbReference>
<comment type="caution">
    <text evidence="13">The sequence shown here is derived from an EMBL/GenBank/DDBJ whole genome shotgun (WGS) entry which is preliminary data.</text>
</comment>
<feature type="transmembrane region" description="Helical" evidence="10">
    <location>
        <begin position="51"/>
        <end position="72"/>
    </location>
</feature>
<keyword evidence="7" id="KW-1278">Translocase</keyword>
<keyword evidence="3 10" id="KW-0812">Transmembrane</keyword>
<feature type="region of interest" description="Disordered" evidence="11">
    <location>
        <begin position="1"/>
        <end position="41"/>
    </location>
</feature>
<dbReference type="InterPro" id="IPR023214">
    <property type="entry name" value="HAD_sf"/>
</dbReference>
<keyword evidence="14" id="KW-1185">Reference proteome</keyword>
<evidence type="ECO:0000256" key="1">
    <source>
        <dbReference type="ARBA" id="ARBA00004651"/>
    </source>
</evidence>
<evidence type="ECO:0000256" key="8">
    <source>
        <dbReference type="ARBA" id="ARBA00022989"/>
    </source>
</evidence>
<dbReference type="PRINTS" id="PR00119">
    <property type="entry name" value="CATATPASE"/>
</dbReference>
<accession>A0ABT9BQV8</accession>
<feature type="transmembrane region" description="Helical" evidence="10">
    <location>
        <begin position="328"/>
        <end position="347"/>
    </location>
</feature>
<keyword evidence="10" id="KW-1003">Cell membrane</keyword>
<evidence type="ECO:0000256" key="9">
    <source>
        <dbReference type="ARBA" id="ARBA00023136"/>
    </source>
</evidence>
<feature type="transmembrane region" description="Helical" evidence="10">
    <location>
        <begin position="294"/>
        <end position="316"/>
    </location>
</feature>
<dbReference type="SFLD" id="SFLDS00003">
    <property type="entry name" value="Haloacid_Dehalogenase"/>
    <property type="match status" value="1"/>
</dbReference>
<reference evidence="13 14" key="1">
    <citation type="submission" date="2023-07" db="EMBL/GenBank/DDBJ databases">
        <title>Protaetiibacter sp. nov WY-16 isolated from soil.</title>
        <authorList>
            <person name="Liu B."/>
            <person name="Wan Y."/>
        </authorList>
    </citation>
    <scope>NUCLEOTIDE SEQUENCE [LARGE SCALE GENOMIC DNA]</scope>
    <source>
        <strain evidence="13 14">WY-16</strain>
    </source>
</reference>
<dbReference type="SFLD" id="SFLDG00002">
    <property type="entry name" value="C1.7:_P-type_atpase_like"/>
    <property type="match status" value="1"/>
</dbReference>
<evidence type="ECO:0000313" key="13">
    <source>
        <dbReference type="EMBL" id="MDO7883334.1"/>
    </source>
</evidence>
<dbReference type="PRINTS" id="PR00943">
    <property type="entry name" value="CUATPASE"/>
</dbReference>
<evidence type="ECO:0000313" key="14">
    <source>
        <dbReference type="Proteomes" id="UP001241072"/>
    </source>
</evidence>
<dbReference type="Pfam" id="PF00122">
    <property type="entry name" value="E1-E2_ATPase"/>
    <property type="match status" value="1"/>
</dbReference>
<dbReference type="Gene3D" id="2.70.150.10">
    <property type="entry name" value="Calcium-transporting ATPase, cytoplasmic transduction domain A"/>
    <property type="match status" value="1"/>
</dbReference>
<feature type="transmembrane region" description="Helical" evidence="10">
    <location>
        <begin position="665"/>
        <end position="687"/>
    </location>
</feature>
<keyword evidence="6 10" id="KW-0067">ATP-binding</keyword>
<gene>
    <name evidence="13" type="ORF">Q5716_13955</name>
</gene>
<dbReference type="SUPFAM" id="SSF81665">
    <property type="entry name" value="Calcium ATPase, transmembrane domain M"/>
    <property type="match status" value="1"/>
</dbReference>
<dbReference type="InterPro" id="IPR001757">
    <property type="entry name" value="P_typ_ATPase"/>
</dbReference>
<comment type="similarity">
    <text evidence="2 10">Belongs to the cation transport ATPase (P-type) (TC 3.A.3) family. Type IB subfamily.</text>
</comment>
<evidence type="ECO:0000256" key="4">
    <source>
        <dbReference type="ARBA" id="ARBA00022723"/>
    </source>
</evidence>
<feature type="transmembrane region" description="Helical" evidence="10">
    <location>
        <begin position="84"/>
        <end position="106"/>
    </location>
</feature>
<feature type="domain" description="P-type ATPase A" evidence="12">
    <location>
        <begin position="177"/>
        <end position="277"/>
    </location>
</feature>
<dbReference type="Gene3D" id="3.40.50.1000">
    <property type="entry name" value="HAD superfamily/HAD-like"/>
    <property type="match status" value="1"/>
</dbReference>
<dbReference type="PANTHER" id="PTHR43520:SF8">
    <property type="entry name" value="P-TYPE CU(+) TRANSPORTER"/>
    <property type="match status" value="1"/>
</dbReference>
<evidence type="ECO:0000256" key="11">
    <source>
        <dbReference type="SAM" id="MobiDB-lite"/>
    </source>
</evidence>
<dbReference type="PANTHER" id="PTHR43520">
    <property type="entry name" value="ATP7, ISOFORM B"/>
    <property type="match status" value="1"/>
</dbReference>
<dbReference type="Gene3D" id="3.40.1110.10">
    <property type="entry name" value="Calcium-transporting ATPase, cytoplasmic domain N"/>
    <property type="match status" value="1"/>
</dbReference>
<keyword evidence="8 10" id="KW-1133">Transmembrane helix</keyword>
<evidence type="ECO:0000256" key="10">
    <source>
        <dbReference type="RuleBase" id="RU362081"/>
    </source>
</evidence>
<dbReference type="NCBIfam" id="TIGR01511">
    <property type="entry name" value="ATPase-IB1_Cu"/>
    <property type="match status" value="1"/>
</dbReference>
<dbReference type="SUPFAM" id="SSF56784">
    <property type="entry name" value="HAD-like"/>
    <property type="match status" value="1"/>
</dbReference>
<sequence length="697" mass="71951">MTDHSHMHHDHQGHGSHDHGSHHHGGGHDAHAGHGGGDHSHHDPAIFRRKFWISLALTIPTLVFSEGLQDILGLSGPRFPGSQFIPAVFGLAIFVYGGLVFLRGAVTELRAKQPGMMTLISLAIVVAFGYSAAVTLGLPGMDFWWELATLITIMLLGHWIEMSAVMGAQNALGELAKLLPDEADVLHGDHVMTMPVSSLSVGDLVLVRPGAAVPVDGEVVEGQSEVDESLLTGESAAVAKSVGSTVIGGAVNGAGALTVRVTRTGGDTALAGIMKLVADAQSSKSTAQLLADRAAALLFYVALGSAIVTVLVWALLVPDDPAFVLERVVSVLVIACPHALGLAIPLVSQISTALGAKNGILVKNRLALEEARTIDVVLFDKTGTLTTGSQGVAAVAVADGRTEEEVLALAASVEASSEHPIARAIVAEAAERGVPVAKATGFAALAGRGAQATVDGREVLVVSQRVITERGLVLPVSFVQSARDLAGSGATIVYVLSGDEVLGMIGLADTVRPESLEAVRDLTARGVRVAMLTGDSHEVATWVARQLGIEEVFAQVLPGEKADVVRRLQQSGRVAMVGDGINDAPALAQADVGIAIGAGTDVAIESAGIVLASSDPRGVASMLALSKATWRKEVQNLFWATGYNAIGIPLAAGAAYGAGILLPPALAAVFMSVSTIVVALNAQLLRLTRLGSAARRE</sequence>
<dbReference type="Pfam" id="PF00702">
    <property type="entry name" value="Hydrolase"/>
    <property type="match status" value="1"/>
</dbReference>
<feature type="transmembrane region" description="Helical" evidence="10">
    <location>
        <begin position="143"/>
        <end position="160"/>
    </location>
</feature>
<keyword evidence="4 10" id="KW-0479">Metal-binding</keyword>
<evidence type="ECO:0000256" key="7">
    <source>
        <dbReference type="ARBA" id="ARBA00022967"/>
    </source>
</evidence>
<dbReference type="NCBIfam" id="TIGR01525">
    <property type="entry name" value="ATPase-IB_hvy"/>
    <property type="match status" value="1"/>
</dbReference>
<dbReference type="NCBIfam" id="TIGR01494">
    <property type="entry name" value="ATPase_P-type"/>
    <property type="match status" value="1"/>
</dbReference>
<evidence type="ECO:0000256" key="2">
    <source>
        <dbReference type="ARBA" id="ARBA00006024"/>
    </source>
</evidence>
<dbReference type="EMBL" id="JAUQUB010000004">
    <property type="protein sequence ID" value="MDO7883334.1"/>
    <property type="molecule type" value="Genomic_DNA"/>
</dbReference>
<feature type="compositionally biased region" description="Basic and acidic residues" evidence="11">
    <location>
        <begin position="26"/>
        <end position="41"/>
    </location>
</feature>
<evidence type="ECO:0000256" key="3">
    <source>
        <dbReference type="ARBA" id="ARBA00022692"/>
    </source>
</evidence>
<evidence type="ECO:0000259" key="12">
    <source>
        <dbReference type="Pfam" id="PF00122"/>
    </source>
</evidence>